<gene>
    <name evidence="2" type="ORF">T265_03709</name>
</gene>
<feature type="transmembrane region" description="Helical" evidence="1">
    <location>
        <begin position="45"/>
        <end position="61"/>
    </location>
</feature>
<dbReference type="AlphaFoldDB" id="A0A074ZRJ3"/>
<keyword evidence="1" id="KW-0472">Membrane</keyword>
<keyword evidence="1" id="KW-0812">Transmembrane</keyword>
<dbReference type="CTD" id="20317896"/>
<dbReference type="KEGG" id="ovi:T265_03709"/>
<dbReference type="Proteomes" id="UP000054324">
    <property type="component" value="Unassembled WGS sequence"/>
</dbReference>
<dbReference type="OrthoDB" id="10250282at2759"/>
<name>A0A074ZRJ3_OPIVI</name>
<keyword evidence="3" id="KW-1185">Reference proteome</keyword>
<evidence type="ECO:0000256" key="1">
    <source>
        <dbReference type="SAM" id="Phobius"/>
    </source>
</evidence>
<dbReference type="GeneID" id="20317896"/>
<organism evidence="2 3">
    <name type="scientific">Opisthorchis viverrini</name>
    <name type="common">Southeast Asian liver fluke</name>
    <dbReference type="NCBI Taxonomy" id="6198"/>
    <lineage>
        <taxon>Eukaryota</taxon>
        <taxon>Metazoa</taxon>
        <taxon>Spiralia</taxon>
        <taxon>Lophotrochozoa</taxon>
        <taxon>Platyhelminthes</taxon>
        <taxon>Trematoda</taxon>
        <taxon>Digenea</taxon>
        <taxon>Opisthorchiida</taxon>
        <taxon>Opisthorchiata</taxon>
        <taxon>Opisthorchiidae</taxon>
        <taxon>Opisthorchis</taxon>
    </lineage>
</organism>
<reference evidence="2 3" key="1">
    <citation type="submission" date="2013-11" db="EMBL/GenBank/DDBJ databases">
        <title>Opisthorchis viverrini - life in the bile duct.</title>
        <authorList>
            <person name="Young N.D."/>
            <person name="Nagarajan N."/>
            <person name="Lin S.J."/>
            <person name="Korhonen P.K."/>
            <person name="Jex A.R."/>
            <person name="Hall R.S."/>
            <person name="Safavi-Hemami H."/>
            <person name="Kaewkong W."/>
            <person name="Bertrand D."/>
            <person name="Gao S."/>
            <person name="Seet Q."/>
            <person name="Wongkham S."/>
            <person name="Teh B.T."/>
            <person name="Wongkham C."/>
            <person name="Intapan P.M."/>
            <person name="Maleewong W."/>
            <person name="Yang X."/>
            <person name="Hu M."/>
            <person name="Wang Z."/>
            <person name="Hofmann A."/>
            <person name="Sternberg P.W."/>
            <person name="Tan P."/>
            <person name="Wang J."/>
            <person name="Gasser R.B."/>
        </authorList>
    </citation>
    <scope>NUCLEOTIDE SEQUENCE [LARGE SCALE GENOMIC DNA]</scope>
</reference>
<proteinExistence type="predicted"/>
<dbReference type="EMBL" id="KL596673">
    <property type="protein sequence ID" value="KER29691.1"/>
    <property type="molecule type" value="Genomic_DNA"/>
</dbReference>
<dbReference type="RefSeq" id="XP_009166520.1">
    <property type="nucleotide sequence ID" value="XM_009168256.1"/>
</dbReference>
<accession>A0A074ZRJ3</accession>
<keyword evidence="1" id="KW-1133">Transmembrane helix</keyword>
<evidence type="ECO:0000313" key="2">
    <source>
        <dbReference type="EMBL" id="KER29691.1"/>
    </source>
</evidence>
<protein>
    <submittedName>
        <fullName evidence="2">Uncharacterized protein</fullName>
    </submittedName>
</protein>
<sequence length="584" mass="65143">MSFTTSCSRNSANLYAEHLTKPAQPKGCYQFIFDVPKAASDRRNMRGFAILCLVVFLFVAYCEARPEAETNQKLRESGVKLIGTMRTAMMKMYEKGKSRFMAYMERDNLGEKIAAVLEIHSFSTVMQRLTKRIEGYLVRSSVSSNIQTIMRKAQKYVQEPHADRSSAFVSRASLAETLLSLFIDACCVSETCLQDPTSVVHFKQIRTSSDVPHFPFLIFGDAEAIARGINGVGVALSPKADSASVQKKHIQVVDFVVDAQRTDNGEGLIQLCANRRLFRASTNFQHKCSHRITRTPPTAMVMNSWLSVTDGELQLKIVVPCGATSAIELNWPRKPLGTQSQADDEDCLEVEWRLVKGPVLSDLGNVCPSHLIRLHGHWTASRSADFVAVRKAIPATREHDGACGSLKHWIIRNLKDGGRWWISKAEEMGKALLQLIRSTGQKKTSVNQTIREKEGTAMHSQTRFEQSAEHFKGQFGQSPPEKSSSCSTLLVPSCHNNGRRHEGWDTASLPNSREEQSKRVISILQREKAPGPDGLQASLFKGGEVPVNSLTTILQKVWNENRIPVEWSSSIVISVLRNRARRSS</sequence>
<evidence type="ECO:0000313" key="3">
    <source>
        <dbReference type="Proteomes" id="UP000054324"/>
    </source>
</evidence>